<protein>
    <submittedName>
        <fullName evidence="1">Uncharacterized protein</fullName>
    </submittedName>
</protein>
<dbReference type="Proteomes" id="UP000290289">
    <property type="component" value="Chromosome 16"/>
</dbReference>
<reference evidence="1 2" key="1">
    <citation type="submission" date="2018-10" db="EMBL/GenBank/DDBJ databases">
        <title>A high-quality apple genome assembly.</title>
        <authorList>
            <person name="Hu J."/>
        </authorList>
    </citation>
    <scope>NUCLEOTIDE SEQUENCE [LARGE SCALE GENOMIC DNA]</scope>
    <source>
        <strain evidence="2">cv. HFTH1</strain>
        <tissue evidence="1">Young leaf</tissue>
    </source>
</reference>
<gene>
    <name evidence="1" type="ORF">DVH24_007094</name>
</gene>
<organism evidence="1 2">
    <name type="scientific">Malus domestica</name>
    <name type="common">Apple</name>
    <name type="synonym">Pyrus malus</name>
    <dbReference type="NCBI Taxonomy" id="3750"/>
    <lineage>
        <taxon>Eukaryota</taxon>
        <taxon>Viridiplantae</taxon>
        <taxon>Streptophyta</taxon>
        <taxon>Embryophyta</taxon>
        <taxon>Tracheophyta</taxon>
        <taxon>Spermatophyta</taxon>
        <taxon>Magnoliopsida</taxon>
        <taxon>eudicotyledons</taxon>
        <taxon>Gunneridae</taxon>
        <taxon>Pentapetalae</taxon>
        <taxon>rosids</taxon>
        <taxon>fabids</taxon>
        <taxon>Rosales</taxon>
        <taxon>Rosaceae</taxon>
        <taxon>Amygdaloideae</taxon>
        <taxon>Maleae</taxon>
        <taxon>Malus</taxon>
    </lineage>
</organism>
<name>A0A498HEE3_MALDO</name>
<comment type="caution">
    <text evidence="1">The sequence shown here is derived from an EMBL/GenBank/DDBJ whole genome shotgun (WGS) entry which is preliminary data.</text>
</comment>
<evidence type="ECO:0000313" key="1">
    <source>
        <dbReference type="EMBL" id="RXH69838.1"/>
    </source>
</evidence>
<accession>A0A498HEE3</accession>
<evidence type="ECO:0000313" key="2">
    <source>
        <dbReference type="Proteomes" id="UP000290289"/>
    </source>
</evidence>
<sequence>MALDIQGSPPNWTRFGRPSRSQIGFLQVKFPREERALALRPEGLLRARLRPYRGARAVEVSPLLHFPISLRLNHRLVPNCVTFLEPGGSDGLVRSAKDCLCCGEDGSQQQSPKPSSHNYTALELLLKLLDHQISAVDHLIWSDSGYSATFLTRPLPHRHDLGLG</sequence>
<keyword evidence="2" id="KW-1185">Reference proteome</keyword>
<dbReference type="AlphaFoldDB" id="A0A498HEE3"/>
<proteinExistence type="predicted"/>
<dbReference type="EMBL" id="RDQH01000342">
    <property type="protein sequence ID" value="RXH69838.1"/>
    <property type="molecule type" value="Genomic_DNA"/>
</dbReference>